<dbReference type="SUPFAM" id="SSF51215">
    <property type="entry name" value="Regulatory protein AraC"/>
    <property type="match status" value="1"/>
</dbReference>
<evidence type="ECO:0000256" key="2">
    <source>
        <dbReference type="ARBA" id="ARBA00023125"/>
    </source>
</evidence>
<dbReference type="Gene3D" id="1.10.10.60">
    <property type="entry name" value="Homeodomain-like"/>
    <property type="match status" value="1"/>
</dbReference>
<dbReference type="InterPro" id="IPR009057">
    <property type="entry name" value="Homeodomain-like_sf"/>
</dbReference>
<keyword evidence="6" id="KW-1185">Reference proteome</keyword>
<dbReference type="Pfam" id="PF02311">
    <property type="entry name" value="AraC_binding"/>
    <property type="match status" value="1"/>
</dbReference>
<keyword evidence="3" id="KW-0804">Transcription</keyword>
<accession>A0A1G5L9D2</accession>
<dbReference type="InterPro" id="IPR037923">
    <property type="entry name" value="HTH-like"/>
</dbReference>
<evidence type="ECO:0000259" key="4">
    <source>
        <dbReference type="PROSITE" id="PS01124"/>
    </source>
</evidence>
<dbReference type="PROSITE" id="PS01124">
    <property type="entry name" value="HTH_ARAC_FAMILY_2"/>
    <property type="match status" value="1"/>
</dbReference>
<dbReference type="PRINTS" id="PR00032">
    <property type="entry name" value="HTHARAC"/>
</dbReference>
<dbReference type="GO" id="GO:0003700">
    <property type="term" value="F:DNA-binding transcription factor activity"/>
    <property type="evidence" value="ECO:0007669"/>
    <property type="project" value="InterPro"/>
</dbReference>
<dbReference type="InterPro" id="IPR020449">
    <property type="entry name" value="Tscrpt_reg_AraC-type_HTH"/>
</dbReference>
<feature type="domain" description="HTH araC/xylS-type" evidence="4">
    <location>
        <begin position="173"/>
        <end position="271"/>
    </location>
</feature>
<keyword evidence="1" id="KW-0805">Transcription regulation</keyword>
<dbReference type="InterPro" id="IPR003313">
    <property type="entry name" value="AraC-bd"/>
</dbReference>
<dbReference type="Pfam" id="PF12833">
    <property type="entry name" value="HTH_18"/>
    <property type="match status" value="1"/>
</dbReference>
<keyword evidence="2" id="KW-0238">DNA-binding</keyword>
<dbReference type="EMBL" id="FMVM01000021">
    <property type="protein sequence ID" value="SCZ08938.1"/>
    <property type="molecule type" value="Genomic_DNA"/>
</dbReference>
<dbReference type="SMART" id="SM00342">
    <property type="entry name" value="HTH_ARAC"/>
    <property type="match status" value="1"/>
</dbReference>
<dbReference type="AlphaFoldDB" id="A0A1G5L9D2"/>
<reference evidence="6" key="1">
    <citation type="submission" date="2016-10" db="EMBL/GenBank/DDBJ databases">
        <authorList>
            <person name="Varghese N."/>
            <person name="Submissions S."/>
        </authorList>
    </citation>
    <scope>NUCLEOTIDE SEQUENCE [LARGE SCALE GENOMIC DNA]</scope>
    <source>
        <strain evidence="6">BL9</strain>
    </source>
</reference>
<dbReference type="PANTHER" id="PTHR43280">
    <property type="entry name" value="ARAC-FAMILY TRANSCRIPTIONAL REGULATOR"/>
    <property type="match status" value="1"/>
</dbReference>
<name>A0A1G5L9D2_9BACL</name>
<gene>
    <name evidence="5" type="ORF">SAMN05720606_12147</name>
</gene>
<dbReference type="PANTHER" id="PTHR43280:SF2">
    <property type="entry name" value="HTH-TYPE TRANSCRIPTIONAL REGULATOR EXSA"/>
    <property type="match status" value="1"/>
</dbReference>
<organism evidence="5 6">
    <name type="scientific">Paenibacillus polysaccharolyticus</name>
    <dbReference type="NCBI Taxonomy" id="582692"/>
    <lineage>
        <taxon>Bacteria</taxon>
        <taxon>Bacillati</taxon>
        <taxon>Bacillota</taxon>
        <taxon>Bacilli</taxon>
        <taxon>Bacillales</taxon>
        <taxon>Paenibacillaceae</taxon>
        <taxon>Paenibacillus</taxon>
    </lineage>
</organism>
<proteinExistence type="predicted"/>
<dbReference type="InterPro" id="IPR018060">
    <property type="entry name" value="HTH_AraC"/>
</dbReference>
<dbReference type="GO" id="GO:0043565">
    <property type="term" value="F:sequence-specific DNA binding"/>
    <property type="evidence" value="ECO:0007669"/>
    <property type="project" value="InterPro"/>
</dbReference>
<evidence type="ECO:0000256" key="3">
    <source>
        <dbReference type="ARBA" id="ARBA00023163"/>
    </source>
</evidence>
<dbReference type="Proteomes" id="UP000198538">
    <property type="component" value="Unassembled WGS sequence"/>
</dbReference>
<dbReference type="STRING" id="582692.SAMN05720606_12147"/>
<evidence type="ECO:0000313" key="6">
    <source>
        <dbReference type="Proteomes" id="UP000198538"/>
    </source>
</evidence>
<sequence>MIGGRTSVETLDTSVLICDYSYHYKAFTHNMKGELATYLFRLQTEGSCKVYVQEEEFRMTSGDLLLLKPGDDYRLVVDEPHKEGRLSSGDYYLFCEGDWIEKWWKRQQRPTVSRIGLDDKLISLWRNMLLEKRRGPLEENTELKDALLRGLCLYIDRAITENIQTDRAVSSALKLKRFIEEHATVTFKLEEAARYAGLSLSRAVRLFKEHYNQTMIQYAIEIRLNAALERMKYSEMTLEHIAESCGFASYSYFHRVFRAHFGVSPAEYQKSKQHEPIDDLEHV</sequence>
<dbReference type="SUPFAM" id="SSF46689">
    <property type="entry name" value="Homeodomain-like"/>
    <property type="match status" value="1"/>
</dbReference>
<protein>
    <submittedName>
        <fullName evidence="5">Transcriptional regulator, AraC family</fullName>
    </submittedName>
</protein>
<evidence type="ECO:0000313" key="5">
    <source>
        <dbReference type="EMBL" id="SCZ08938.1"/>
    </source>
</evidence>
<evidence type="ECO:0000256" key="1">
    <source>
        <dbReference type="ARBA" id="ARBA00023015"/>
    </source>
</evidence>